<dbReference type="Gene3D" id="3.10.580.10">
    <property type="entry name" value="CBS-domain"/>
    <property type="match status" value="1"/>
</dbReference>
<dbReference type="InterPro" id="IPR016169">
    <property type="entry name" value="FAD-bd_PCMH_sub2"/>
</dbReference>
<dbReference type="Pfam" id="PF00571">
    <property type="entry name" value="CBS"/>
    <property type="match status" value="2"/>
</dbReference>
<name>A0ABW2IN62_9PROT</name>
<protein>
    <submittedName>
        <fullName evidence="7">Hemolysin family protein</fullName>
    </submittedName>
</protein>
<keyword evidence="8" id="KW-1185">Reference proteome</keyword>
<evidence type="ECO:0000256" key="1">
    <source>
        <dbReference type="ARBA" id="ARBA00006446"/>
    </source>
</evidence>
<organism evidence="7 8">
    <name type="scientific">Hirschia litorea</name>
    <dbReference type="NCBI Taxonomy" id="1199156"/>
    <lineage>
        <taxon>Bacteria</taxon>
        <taxon>Pseudomonadati</taxon>
        <taxon>Pseudomonadota</taxon>
        <taxon>Alphaproteobacteria</taxon>
        <taxon>Hyphomonadales</taxon>
        <taxon>Hyphomonadaceae</taxon>
        <taxon>Hirschia</taxon>
    </lineage>
</organism>
<dbReference type="Pfam" id="PF03471">
    <property type="entry name" value="CorC_HlyC"/>
    <property type="match status" value="1"/>
</dbReference>
<keyword evidence="3 4" id="KW-0129">CBS domain</keyword>
<comment type="similarity">
    <text evidence="1">Belongs to the UPF0053 family. Hemolysin C subfamily.</text>
</comment>
<evidence type="ECO:0000256" key="3">
    <source>
        <dbReference type="ARBA" id="ARBA00023122"/>
    </source>
</evidence>
<dbReference type="SUPFAM" id="SSF54631">
    <property type="entry name" value="CBS-domain pair"/>
    <property type="match status" value="1"/>
</dbReference>
<evidence type="ECO:0000259" key="6">
    <source>
        <dbReference type="PROSITE" id="PS51371"/>
    </source>
</evidence>
<dbReference type="PANTHER" id="PTHR22777:SF27">
    <property type="entry name" value="MAGNESIUM AND COBALT EFFLUX PROTEIN CORC"/>
    <property type="match status" value="1"/>
</dbReference>
<dbReference type="InterPro" id="IPR036318">
    <property type="entry name" value="FAD-bd_PCMH-like_sf"/>
</dbReference>
<dbReference type="SUPFAM" id="SSF56176">
    <property type="entry name" value="FAD-binding/transporter-associated domain-like"/>
    <property type="match status" value="1"/>
</dbReference>
<dbReference type="InterPro" id="IPR005170">
    <property type="entry name" value="Transptr-assoc_dom"/>
</dbReference>
<dbReference type="SMART" id="SM00116">
    <property type="entry name" value="CBS"/>
    <property type="match status" value="2"/>
</dbReference>
<evidence type="ECO:0000256" key="5">
    <source>
        <dbReference type="SAM" id="MobiDB-lite"/>
    </source>
</evidence>
<dbReference type="Proteomes" id="UP001596492">
    <property type="component" value="Unassembled WGS sequence"/>
</dbReference>
<feature type="domain" description="CBS" evidence="6">
    <location>
        <begin position="68"/>
        <end position="129"/>
    </location>
</feature>
<proteinExistence type="inferred from homology"/>
<accession>A0ABW2IN62</accession>
<evidence type="ECO:0000256" key="2">
    <source>
        <dbReference type="ARBA" id="ARBA00022737"/>
    </source>
</evidence>
<dbReference type="PANTHER" id="PTHR22777">
    <property type="entry name" value="HEMOLYSIN-RELATED"/>
    <property type="match status" value="1"/>
</dbReference>
<dbReference type="Gene3D" id="3.30.465.10">
    <property type="match status" value="1"/>
</dbReference>
<dbReference type="PROSITE" id="PS51371">
    <property type="entry name" value="CBS"/>
    <property type="match status" value="2"/>
</dbReference>
<dbReference type="InterPro" id="IPR000644">
    <property type="entry name" value="CBS_dom"/>
</dbReference>
<evidence type="ECO:0000313" key="7">
    <source>
        <dbReference type="EMBL" id="MFC7292413.1"/>
    </source>
</evidence>
<gene>
    <name evidence="7" type="ORF">ACFQS8_12350</name>
</gene>
<evidence type="ECO:0000313" key="8">
    <source>
        <dbReference type="Proteomes" id="UP001596492"/>
    </source>
</evidence>
<sequence length="306" mass="34011">MPDDESSSEEDSRNNGGLFSKIFGLFSNENGEGTPENGEEVVSSPTPTPSEMRLRIAEFETATVSDVMIPRVEIIAVDVDTNVEDLLKIFTEEAHSRMPIYREALDDPIGLVHLKDLVAELSNGDGIDKMANEKLLLKIKRDILFVPASMRLPDLLFKMQTSRIHLALVVDEYGGTDGLVSLEDLVEQIVGNIEDEHDEEEARFHLRSPGIWEASARADIEDFEQESQLSLALPDYEDEIDTLGGLVFALAGRVPQRGEIVQHPANVVFEVMEADPRRIKKLKIRCGSDHSIVNTTSNNEIEKAVS</sequence>
<dbReference type="EMBL" id="JBHTBR010000005">
    <property type="protein sequence ID" value="MFC7292413.1"/>
    <property type="molecule type" value="Genomic_DNA"/>
</dbReference>
<evidence type="ECO:0000256" key="4">
    <source>
        <dbReference type="PROSITE-ProRule" id="PRU00703"/>
    </source>
</evidence>
<comment type="caution">
    <text evidence="7">The sequence shown here is derived from an EMBL/GenBank/DDBJ whole genome shotgun (WGS) entry which is preliminary data.</text>
</comment>
<keyword evidence="2" id="KW-0677">Repeat</keyword>
<dbReference type="InterPro" id="IPR044751">
    <property type="entry name" value="Ion_transp-like_CBS"/>
</dbReference>
<dbReference type="SMART" id="SM01091">
    <property type="entry name" value="CorC_HlyC"/>
    <property type="match status" value="1"/>
</dbReference>
<feature type="region of interest" description="Disordered" evidence="5">
    <location>
        <begin position="1"/>
        <end position="20"/>
    </location>
</feature>
<reference evidence="8" key="1">
    <citation type="journal article" date="2019" name="Int. J. Syst. Evol. Microbiol.">
        <title>The Global Catalogue of Microorganisms (GCM) 10K type strain sequencing project: providing services to taxonomists for standard genome sequencing and annotation.</title>
        <authorList>
            <consortium name="The Broad Institute Genomics Platform"/>
            <consortium name="The Broad Institute Genome Sequencing Center for Infectious Disease"/>
            <person name="Wu L."/>
            <person name="Ma J."/>
        </authorList>
    </citation>
    <scope>NUCLEOTIDE SEQUENCE [LARGE SCALE GENOMIC DNA]</scope>
    <source>
        <strain evidence="8">CCUG 51308</strain>
    </source>
</reference>
<dbReference type="InterPro" id="IPR046342">
    <property type="entry name" value="CBS_dom_sf"/>
</dbReference>
<feature type="region of interest" description="Disordered" evidence="5">
    <location>
        <begin position="25"/>
        <end position="49"/>
    </location>
</feature>
<dbReference type="RefSeq" id="WP_382167817.1">
    <property type="nucleotide sequence ID" value="NZ_JBHTBR010000005.1"/>
</dbReference>
<feature type="domain" description="CBS" evidence="6">
    <location>
        <begin position="139"/>
        <end position="199"/>
    </location>
</feature>
<dbReference type="CDD" id="cd04590">
    <property type="entry name" value="CBS_pair_CorC_HlyC_assoc"/>
    <property type="match status" value="1"/>
</dbReference>